<comment type="caution">
    <text evidence="1">The sequence shown here is derived from an EMBL/GenBank/DDBJ whole genome shotgun (WGS) entry which is preliminary data.</text>
</comment>
<dbReference type="Gene3D" id="3.40.50.720">
    <property type="entry name" value="NAD(P)-binding Rossmann-like Domain"/>
    <property type="match status" value="1"/>
</dbReference>
<dbReference type="SUPFAM" id="SSF51735">
    <property type="entry name" value="NAD(P)-binding Rossmann-fold domains"/>
    <property type="match status" value="1"/>
</dbReference>
<accession>A0ABT1I7X3</accession>
<organism evidence="1 2">
    <name type="scientific">Actinokineospora diospyrosa</name>
    <dbReference type="NCBI Taxonomy" id="103728"/>
    <lineage>
        <taxon>Bacteria</taxon>
        <taxon>Bacillati</taxon>
        <taxon>Actinomycetota</taxon>
        <taxon>Actinomycetes</taxon>
        <taxon>Pseudonocardiales</taxon>
        <taxon>Pseudonocardiaceae</taxon>
        <taxon>Actinokineospora</taxon>
    </lineage>
</organism>
<dbReference type="Proteomes" id="UP001205185">
    <property type="component" value="Unassembled WGS sequence"/>
</dbReference>
<reference evidence="1 2" key="1">
    <citation type="submission" date="2022-06" db="EMBL/GenBank/DDBJ databases">
        <title>Genomic Encyclopedia of Archaeal and Bacterial Type Strains, Phase II (KMG-II): from individual species to whole genera.</title>
        <authorList>
            <person name="Goeker M."/>
        </authorList>
    </citation>
    <scope>NUCLEOTIDE SEQUENCE [LARGE SCALE GENOMIC DNA]</scope>
    <source>
        <strain evidence="1 2">DSM 44255</strain>
    </source>
</reference>
<name>A0ABT1I7X3_9PSEU</name>
<protein>
    <submittedName>
        <fullName evidence="1">Dehydrogenase</fullName>
    </submittedName>
</protein>
<dbReference type="Gene3D" id="3.30.360.10">
    <property type="entry name" value="Dihydrodipicolinate Reductase, domain 2"/>
    <property type="match status" value="1"/>
</dbReference>
<dbReference type="InterPro" id="IPR036291">
    <property type="entry name" value="NAD(P)-bd_dom_sf"/>
</dbReference>
<evidence type="ECO:0000313" key="2">
    <source>
        <dbReference type="Proteomes" id="UP001205185"/>
    </source>
</evidence>
<sequence>MLGTLVVGLGRAGAGLHLPVLRKLGHGGGRPFGRPPITVYDPGRAPTDGADGTDLGDVAVAHSLAHAATLLDPARTVVHLCTGPSARLRPLTELADLGFRRFLVEKPLAADEVELREILRLRDHGGLDLLPVAQWRCSELTARIRGVLTGGRLGHLKSIEFTQSKPRFARTLAGDDHPSAFDVEVPHSLAVALSLAGRAEVVGAGCADMLLGDAVFPAMGSAWLRLRHADGVHTDIRADLTSPVRERRVTVELEGGTLVGHYPISAADEYAQLSVRTRGGKVDSVFRDDSLAAFLAMAYRHFDGAEPIADEPATGAAVVTILSEAKRWAGLRAPVGAQR</sequence>
<proteinExistence type="predicted"/>
<evidence type="ECO:0000313" key="1">
    <source>
        <dbReference type="EMBL" id="MCP2268718.1"/>
    </source>
</evidence>
<keyword evidence="2" id="KW-1185">Reference proteome</keyword>
<dbReference type="EMBL" id="JAMTCO010000003">
    <property type="protein sequence ID" value="MCP2268718.1"/>
    <property type="molecule type" value="Genomic_DNA"/>
</dbReference>
<dbReference type="RefSeq" id="WP_253885628.1">
    <property type="nucleotide sequence ID" value="NZ_BAAAVB010000001.1"/>
</dbReference>
<gene>
    <name evidence="1" type="ORF">LV75_001205</name>
</gene>